<evidence type="ECO:0000313" key="1">
    <source>
        <dbReference type="EMBL" id="GAG31433.1"/>
    </source>
</evidence>
<feature type="non-terminal residue" evidence="1">
    <location>
        <position position="1"/>
    </location>
</feature>
<dbReference type="AlphaFoldDB" id="X0X464"/>
<accession>X0X464</accession>
<dbReference type="EMBL" id="BARS01041364">
    <property type="protein sequence ID" value="GAG31433.1"/>
    <property type="molecule type" value="Genomic_DNA"/>
</dbReference>
<evidence type="ECO:0008006" key="2">
    <source>
        <dbReference type="Google" id="ProtNLM"/>
    </source>
</evidence>
<reference evidence="1" key="1">
    <citation type="journal article" date="2014" name="Front. Microbiol.">
        <title>High frequency of phylogenetically diverse reductive dehalogenase-homologous genes in deep subseafloor sedimentary metagenomes.</title>
        <authorList>
            <person name="Kawai M."/>
            <person name="Futagami T."/>
            <person name="Toyoda A."/>
            <person name="Takaki Y."/>
            <person name="Nishi S."/>
            <person name="Hori S."/>
            <person name="Arai W."/>
            <person name="Tsubouchi T."/>
            <person name="Morono Y."/>
            <person name="Uchiyama I."/>
            <person name="Ito T."/>
            <person name="Fujiyama A."/>
            <person name="Inagaki F."/>
            <person name="Takami H."/>
        </authorList>
    </citation>
    <scope>NUCLEOTIDE SEQUENCE</scope>
    <source>
        <strain evidence="1">Expedition CK06-06</strain>
    </source>
</reference>
<organism evidence="1">
    <name type="scientific">marine sediment metagenome</name>
    <dbReference type="NCBI Taxonomy" id="412755"/>
    <lineage>
        <taxon>unclassified sequences</taxon>
        <taxon>metagenomes</taxon>
        <taxon>ecological metagenomes</taxon>
    </lineage>
</organism>
<sequence length="253" mass="27846">AWNDETDYAGSGPDPDIFYKRYDVLSNSWTLAEIVSTESTSGSGQSSLAVDASGNVHIAWIDETDYLGSGTDWDIFYKFWNASTSTWNATEVVFTESTTTSWYPSLVVDTAGDVHIAWIDETNYAGADTDKDIFYKYFDSTTFEWNATEVVSTESTDDSRNPSLAVDSAGFIHVAWEDYTNYTPSGTDVDIFCKHFAGPPLAPELSPILPNPTNIATISLVWNDVPGASSYYIYRSDSDILSIESLTPIGNTV</sequence>
<dbReference type="SUPFAM" id="SSF89372">
    <property type="entry name" value="Fucose-specific lectin"/>
    <property type="match status" value="1"/>
</dbReference>
<feature type="non-terminal residue" evidence="1">
    <location>
        <position position="253"/>
    </location>
</feature>
<name>X0X464_9ZZZZ</name>
<protein>
    <recommendedName>
        <fullName evidence="2">Fibronectin type-III domain-containing protein</fullName>
    </recommendedName>
</protein>
<comment type="caution">
    <text evidence="1">The sequence shown here is derived from an EMBL/GenBank/DDBJ whole genome shotgun (WGS) entry which is preliminary data.</text>
</comment>
<gene>
    <name evidence="1" type="ORF">S01H1_62924</name>
</gene>
<proteinExistence type="predicted"/>